<feature type="region of interest" description="Disordered" evidence="2">
    <location>
        <begin position="213"/>
        <end position="272"/>
    </location>
</feature>
<organism evidence="4 6">
    <name type="scientific">Ustilago bromivora</name>
    <dbReference type="NCBI Taxonomy" id="307758"/>
    <lineage>
        <taxon>Eukaryota</taxon>
        <taxon>Fungi</taxon>
        <taxon>Dikarya</taxon>
        <taxon>Basidiomycota</taxon>
        <taxon>Ustilaginomycotina</taxon>
        <taxon>Ustilaginomycetes</taxon>
        <taxon>Ustilaginales</taxon>
        <taxon>Ustilaginaceae</taxon>
        <taxon>Ustilago</taxon>
    </lineage>
</organism>
<reference evidence="6" key="1">
    <citation type="submission" date="2016-04" db="EMBL/GenBank/DDBJ databases">
        <authorList>
            <person name="Guldener U."/>
            <person name="Guldener U."/>
        </authorList>
    </citation>
    <scope>NUCLEOTIDE SEQUENCE [LARGE SCALE GENOMIC DNA]</scope>
    <source>
        <strain evidence="6">UB2112</strain>
    </source>
</reference>
<feature type="domain" description="F-box protein Hrt3/FBXO9 C-terminal" evidence="3">
    <location>
        <begin position="627"/>
        <end position="789"/>
    </location>
</feature>
<dbReference type="SUPFAM" id="SSF81383">
    <property type="entry name" value="F-box domain"/>
    <property type="match status" value="1"/>
</dbReference>
<feature type="compositionally biased region" description="Low complexity" evidence="2">
    <location>
        <begin position="58"/>
        <end position="75"/>
    </location>
</feature>
<dbReference type="GO" id="GO:0031146">
    <property type="term" value="P:SCF-dependent proteasomal ubiquitin-dependent protein catabolic process"/>
    <property type="evidence" value="ECO:0007669"/>
    <property type="project" value="TreeGrafter"/>
</dbReference>
<evidence type="ECO:0000256" key="2">
    <source>
        <dbReference type="SAM" id="MobiDB-lite"/>
    </source>
</evidence>
<feature type="compositionally biased region" description="Polar residues" evidence="2">
    <location>
        <begin position="263"/>
        <end position="272"/>
    </location>
</feature>
<feature type="region of interest" description="Disordered" evidence="2">
    <location>
        <begin position="366"/>
        <end position="411"/>
    </location>
</feature>
<dbReference type="Proteomes" id="UP000179920">
    <property type="component" value="Chromosome XIX"/>
</dbReference>
<reference evidence="5" key="3">
    <citation type="submission" date="2018-08" db="EMBL/GenBank/DDBJ databases">
        <authorList>
            <person name="Guldener U."/>
        </authorList>
    </citation>
    <scope>NUCLEOTIDE SEQUENCE</scope>
    <source>
        <strain evidence="5">UB2</strain>
    </source>
</reference>
<dbReference type="InterPro" id="IPR045464">
    <property type="entry name" value="Hrt3/FBXO9_C"/>
</dbReference>
<dbReference type="AlphaFoldDB" id="A0A1K0GCC0"/>
<dbReference type="Pfam" id="PF19270">
    <property type="entry name" value="FBO_C"/>
    <property type="match status" value="1"/>
</dbReference>
<dbReference type="EMBL" id="ULHB01000126">
    <property type="protein sequence ID" value="SYW82726.1"/>
    <property type="molecule type" value="Genomic_DNA"/>
</dbReference>
<evidence type="ECO:0000313" key="7">
    <source>
        <dbReference type="Proteomes" id="UP000658997"/>
    </source>
</evidence>
<feature type="region of interest" description="Disordered" evidence="2">
    <location>
        <begin position="494"/>
        <end position="540"/>
    </location>
</feature>
<feature type="compositionally biased region" description="Basic and acidic residues" evidence="2">
    <location>
        <begin position="229"/>
        <end position="238"/>
    </location>
</feature>
<evidence type="ECO:0000259" key="3">
    <source>
        <dbReference type="Pfam" id="PF19270"/>
    </source>
</evidence>
<dbReference type="Proteomes" id="UP000658997">
    <property type="component" value="Unassembled WGS sequence"/>
</dbReference>
<keyword evidence="1" id="KW-0833">Ubl conjugation pathway</keyword>
<protein>
    <submittedName>
        <fullName evidence="5">Related to F-box protein pof7</fullName>
    </submittedName>
</protein>
<feature type="compositionally biased region" description="Polar residues" evidence="2">
    <location>
        <begin position="1"/>
        <end position="10"/>
    </location>
</feature>
<accession>A0A1K0GCC0</accession>
<evidence type="ECO:0000313" key="6">
    <source>
        <dbReference type="Proteomes" id="UP000179920"/>
    </source>
</evidence>
<evidence type="ECO:0000256" key="1">
    <source>
        <dbReference type="ARBA" id="ARBA00022786"/>
    </source>
</evidence>
<reference evidence="4" key="2">
    <citation type="submission" date="2016-04" db="EMBL/GenBank/DDBJ databases">
        <authorList>
            <person name="Evans L.H."/>
            <person name="Alamgir A."/>
            <person name="Owens N."/>
            <person name="Weber N.D."/>
            <person name="Virtaneva K."/>
            <person name="Barbian K."/>
            <person name="Babar A."/>
            <person name="Rosenke K."/>
        </authorList>
    </citation>
    <scope>NUCLEOTIDE SEQUENCE</scope>
    <source>
        <strain evidence="4">UB2112</strain>
    </source>
</reference>
<dbReference type="PANTHER" id="PTHR12874:SF9">
    <property type="entry name" value="F-BOX ONLY PROTEIN 48"/>
    <property type="match status" value="1"/>
</dbReference>
<sequence>MCFQTTNEGVQTPLEASIDANEPKISSTQRSLPANDELERFRSEWKKEVQARGHATYAQPPASSSVSASTSKVAQGSAAKNRPAAQPTPPASSSRAPSQPQTEPATLVDDGKEAAEYDQSQIGKLHVDDHSSLPFPEAKIYAPAALKYSKSAHKMPQPPTAQQSQTTDLPEPLVPVEYHPAPFTLESAYRASSSSTANGVSHSLREPIRAAAATFSSSTSPSPPLAPKQQKEDAELAPHSEASGSSSKPTAPRAPCIIATPNAPANASEATQTDMRSAVEAYAHAVEMERSGQFDDALSSYRRAFKLNSNADRLYHRAHLLLTDATLANTSSLQNDALLSSPAIADKVRKALDFDDHRYVAIKERQAKEAEARASGEPVEDGEIKTAAASTSAAHGSEKTPRATESRPDGLAKLLDKLSLECGRDRDFGMVAFEPEDEEKGMPIARLPDEVLLHILRMLIQPRGRRGARVVKPKPTPEEQAAMDAATAALMGKKTDAGKGEGKKPSKATDALAANGAKPEKAAAPTTKGTAPTAAASATTTADAAASTDKAEKAKASDNTVAGAITRKQPLGIGVVLGGADWQSLEILGRTCWKFRLLTKSPSLWREIVRKTYYPPILDPSLTLATLYERHHSDWRTVFINQPRLRLNGCYIAACHYARPGLSEDAWVRVIHVVEFYRSIRFLPDGTALSLLTTDPPSETVRKLEPGLKAKGFSKGQWELFEEGLKDDEEEGRPRGPKVVVEDLRDKSMQKYAFRMVFGLRSTTRGKWNKLNLLEYYSVNLTNGEVLPLPQKHSRPFHFSRVIAYGV</sequence>
<feature type="region of interest" description="Disordered" evidence="2">
    <location>
        <begin position="149"/>
        <end position="172"/>
    </location>
</feature>
<dbReference type="PANTHER" id="PTHR12874">
    <property type="entry name" value="F-BOX ONLY PROTEIN 48-RELATED"/>
    <property type="match status" value="1"/>
</dbReference>
<feature type="compositionally biased region" description="Low complexity" evidence="2">
    <location>
        <begin position="91"/>
        <end position="102"/>
    </location>
</feature>
<dbReference type="OrthoDB" id="2117972at2759"/>
<gene>
    <name evidence="5" type="ORF">UBRO2_04848</name>
    <name evidence="4" type="ORF">UBRO_07016</name>
</gene>
<feature type="compositionally biased region" description="Basic and acidic residues" evidence="2">
    <location>
        <begin position="494"/>
        <end position="504"/>
    </location>
</feature>
<feature type="compositionally biased region" description="Basic and acidic residues" evidence="2">
    <location>
        <begin position="396"/>
        <end position="411"/>
    </location>
</feature>
<feature type="compositionally biased region" description="Basic and acidic residues" evidence="2">
    <location>
        <begin position="37"/>
        <end position="51"/>
    </location>
</feature>
<dbReference type="EMBL" id="LT558135">
    <property type="protein sequence ID" value="SAM85706.1"/>
    <property type="molecule type" value="Genomic_DNA"/>
</dbReference>
<proteinExistence type="predicted"/>
<evidence type="ECO:0000313" key="4">
    <source>
        <dbReference type="EMBL" id="SAM85706.1"/>
    </source>
</evidence>
<dbReference type="GO" id="GO:0019005">
    <property type="term" value="C:SCF ubiquitin ligase complex"/>
    <property type="evidence" value="ECO:0007669"/>
    <property type="project" value="TreeGrafter"/>
</dbReference>
<keyword evidence="7" id="KW-1185">Reference proteome</keyword>
<evidence type="ECO:0000313" key="5">
    <source>
        <dbReference type="EMBL" id="SYW82726.1"/>
    </source>
</evidence>
<feature type="region of interest" description="Disordered" evidence="2">
    <location>
        <begin position="1"/>
        <end position="133"/>
    </location>
</feature>
<name>A0A1K0GCC0_9BASI</name>
<dbReference type="GO" id="GO:0005737">
    <property type="term" value="C:cytoplasm"/>
    <property type="evidence" value="ECO:0007669"/>
    <property type="project" value="TreeGrafter"/>
</dbReference>
<feature type="compositionally biased region" description="Low complexity" evidence="2">
    <location>
        <begin position="511"/>
        <end position="540"/>
    </location>
</feature>
<dbReference type="InterPro" id="IPR036047">
    <property type="entry name" value="F-box-like_dom_sf"/>
</dbReference>